<sequence>MGSSNKSDMDRIGLFKEMEYVTIKDPFKEATRVNFNEAAYKNKQIMTRCSKQRSTGSLAGYFDTQFKLLPGSYIDPISMRRKARNEAKKKNIVNKPFVTMYQPQDPEGLGSFYGTIGGVIKDVDPTKAKYREQTKPPSEKPNFKVNPPKKGTGYGYPNVCLDKDPPYAYKDKTDNYNAPLDAQRKDYTQHKSSMKAGVFKLNMHPTEYFNGNPYRDDGKGRKSRGDTKERSKSAPSGKKPFKYSSPGKSLGGNKDGCFDKFPKRSDKDPYVVGSIYTQVKNEVNKQGKTYYPNKFPKTRPIDSVIHKNINLKISRQNYKQALQSYQGFQVPQRSASVY</sequence>
<evidence type="ECO:0000256" key="3">
    <source>
        <dbReference type="ARBA" id="ARBA00023212"/>
    </source>
</evidence>
<feature type="region of interest" description="Disordered" evidence="6">
    <location>
        <begin position="129"/>
        <end position="157"/>
    </location>
</feature>
<dbReference type="AlphaFoldDB" id="A0A818PDN8"/>
<dbReference type="GO" id="GO:0005881">
    <property type="term" value="C:cytoplasmic microtubule"/>
    <property type="evidence" value="ECO:0007669"/>
    <property type="project" value="TreeGrafter"/>
</dbReference>
<dbReference type="EMBL" id="CAJOBD010000230">
    <property type="protein sequence ID" value="CAF3619628.1"/>
    <property type="molecule type" value="Genomic_DNA"/>
</dbReference>
<evidence type="ECO:0000256" key="5">
    <source>
        <dbReference type="ARBA" id="ARBA00035693"/>
    </source>
</evidence>
<name>A0A818PDN8_9BILA</name>
<comment type="subcellular location">
    <subcellularLocation>
        <location evidence="1">Cytoplasm</location>
        <location evidence="1">Cytoskeleton</location>
        <location evidence="1">Microtubule organizing center</location>
        <location evidence="1">Centrosome</location>
    </subcellularLocation>
</comment>
<dbReference type="EMBL" id="CAJNOT010000575">
    <property type="protein sequence ID" value="CAF1025449.1"/>
    <property type="molecule type" value="Genomic_DNA"/>
</dbReference>
<comment type="caution">
    <text evidence="8">The sequence shown here is derived from an EMBL/GenBank/DDBJ whole genome shotgun (WGS) entry which is preliminary data.</text>
</comment>
<dbReference type="PANTHER" id="PTHR31144">
    <property type="entry name" value="UPF0602 PROTEIN C4ORF47"/>
    <property type="match status" value="1"/>
</dbReference>
<dbReference type="Proteomes" id="UP000663864">
    <property type="component" value="Unassembled WGS sequence"/>
</dbReference>
<feature type="region of interest" description="Disordered" evidence="6">
    <location>
        <begin position="206"/>
        <end position="254"/>
    </location>
</feature>
<evidence type="ECO:0000256" key="2">
    <source>
        <dbReference type="ARBA" id="ARBA00022490"/>
    </source>
</evidence>
<keyword evidence="2" id="KW-0963">Cytoplasm</keyword>
<protein>
    <recommendedName>
        <fullName evidence="5">Cilia-and flagella-associated protein 96</fullName>
    </recommendedName>
</protein>
<proteinExistence type="inferred from homology"/>
<gene>
    <name evidence="8" type="ORF">JBS370_LOCUS4716</name>
    <name evidence="7" type="ORF">ZHD862_LOCUS13760</name>
</gene>
<evidence type="ECO:0000313" key="8">
    <source>
        <dbReference type="EMBL" id="CAF3619628.1"/>
    </source>
</evidence>
<dbReference type="Pfam" id="PF15239">
    <property type="entry name" value="CFAP96-like"/>
    <property type="match status" value="1"/>
</dbReference>
<dbReference type="GO" id="GO:0005813">
    <property type="term" value="C:centrosome"/>
    <property type="evidence" value="ECO:0007669"/>
    <property type="project" value="UniProtKB-SubCell"/>
</dbReference>
<reference evidence="8" key="1">
    <citation type="submission" date="2021-02" db="EMBL/GenBank/DDBJ databases">
        <authorList>
            <person name="Nowell W R."/>
        </authorList>
    </citation>
    <scope>NUCLEOTIDE SEQUENCE</scope>
</reference>
<comment type="similarity">
    <text evidence="4">Belongs to the CFAP96 family.</text>
</comment>
<evidence type="ECO:0000256" key="6">
    <source>
        <dbReference type="SAM" id="MobiDB-lite"/>
    </source>
</evidence>
<organism evidence="8 9">
    <name type="scientific">Rotaria sordida</name>
    <dbReference type="NCBI Taxonomy" id="392033"/>
    <lineage>
        <taxon>Eukaryota</taxon>
        <taxon>Metazoa</taxon>
        <taxon>Spiralia</taxon>
        <taxon>Gnathifera</taxon>
        <taxon>Rotifera</taxon>
        <taxon>Eurotatoria</taxon>
        <taxon>Bdelloidea</taxon>
        <taxon>Philodinida</taxon>
        <taxon>Philodinidae</taxon>
        <taxon>Rotaria</taxon>
    </lineage>
</organism>
<dbReference type="InterPro" id="IPR029358">
    <property type="entry name" value="CFAP96"/>
</dbReference>
<evidence type="ECO:0000256" key="1">
    <source>
        <dbReference type="ARBA" id="ARBA00004300"/>
    </source>
</evidence>
<accession>A0A818PDN8</accession>
<evidence type="ECO:0000313" key="7">
    <source>
        <dbReference type="EMBL" id="CAF1025449.1"/>
    </source>
</evidence>
<dbReference type="PANTHER" id="PTHR31144:SF1">
    <property type="entry name" value="UPF0602 PROTEIN C4ORF47"/>
    <property type="match status" value="1"/>
</dbReference>
<feature type="compositionally biased region" description="Basic and acidic residues" evidence="6">
    <location>
        <begin position="214"/>
        <end position="232"/>
    </location>
</feature>
<evidence type="ECO:0000256" key="4">
    <source>
        <dbReference type="ARBA" id="ARBA00035656"/>
    </source>
</evidence>
<evidence type="ECO:0000313" key="9">
    <source>
        <dbReference type="Proteomes" id="UP000663836"/>
    </source>
</evidence>
<dbReference type="Proteomes" id="UP000663836">
    <property type="component" value="Unassembled WGS sequence"/>
</dbReference>
<feature type="compositionally biased region" description="Basic and acidic residues" evidence="6">
    <location>
        <begin position="129"/>
        <end position="142"/>
    </location>
</feature>
<keyword evidence="3" id="KW-0206">Cytoskeleton</keyword>